<reference evidence="2" key="1">
    <citation type="journal article" date="2014" name="Int. J. Syst. Evol. Microbiol.">
        <title>Complete genome of a new Firmicutes species belonging to the dominant human colonic microbiota ('Ruminococcus bicirculans') reveals two chromosomes and a selective capacity to utilize plant glucans.</title>
        <authorList>
            <consortium name="NISC Comparative Sequencing Program"/>
            <person name="Wegmann U."/>
            <person name="Louis P."/>
            <person name="Goesmann A."/>
            <person name="Henrissat B."/>
            <person name="Duncan S.H."/>
            <person name="Flint H.J."/>
        </authorList>
    </citation>
    <scope>NUCLEOTIDE SEQUENCE</scope>
    <source>
        <strain evidence="2">CGMCC 1.15394</strain>
    </source>
</reference>
<evidence type="ECO:0000256" key="1">
    <source>
        <dbReference type="SAM" id="SignalP"/>
    </source>
</evidence>
<dbReference type="EMBL" id="QYSE01000001">
    <property type="protein sequence ID" value="RJF37028.1"/>
    <property type="molecule type" value="Genomic_DNA"/>
</dbReference>
<dbReference type="AlphaFoldDB" id="A0A3A3F4B3"/>
<name>A0A3A3F4B3_9GAMM</name>
<protein>
    <submittedName>
        <fullName evidence="3">Uncharacterized protein</fullName>
    </submittedName>
</protein>
<feature type="chain" id="PRO_5017338559" evidence="1">
    <location>
        <begin position="24"/>
        <end position="80"/>
    </location>
</feature>
<evidence type="ECO:0000313" key="4">
    <source>
        <dbReference type="Proteomes" id="UP000265938"/>
    </source>
</evidence>
<feature type="signal peptide" evidence="1">
    <location>
        <begin position="1"/>
        <end position="23"/>
    </location>
</feature>
<sequence length="80" mass="8845">MKKALLALILAPVLSVSATNAIANEAPEASAEMIKEYTEMCLNWAKDDDISNEELKPYVLKCVNDELEAEGYKKVTDVQI</sequence>
<dbReference type="EMBL" id="BMIT01000003">
    <property type="protein sequence ID" value="GGE87707.1"/>
    <property type="molecule type" value="Genomic_DNA"/>
</dbReference>
<evidence type="ECO:0000313" key="2">
    <source>
        <dbReference type="EMBL" id="GGE87707.1"/>
    </source>
</evidence>
<reference evidence="2" key="4">
    <citation type="submission" date="2020-09" db="EMBL/GenBank/DDBJ databases">
        <authorList>
            <person name="Sun Q."/>
            <person name="Zhou Y."/>
        </authorList>
    </citation>
    <scope>NUCLEOTIDE SEQUENCE</scope>
    <source>
        <strain evidence="2">CGMCC 1.15394</strain>
    </source>
</reference>
<keyword evidence="5" id="KW-1185">Reference proteome</keyword>
<dbReference type="Proteomes" id="UP000265938">
    <property type="component" value="Unassembled WGS sequence"/>
</dbReference>
<dbReference type="Proteomes" id="UP000638462">
    <property type="component" value="Unassembled WGS sequence"/>
</dbReference>
<organism evidence="3 4">
    <name type="scientific">Pseudoalteromonas gelatinilytica</name>
    <dbReference type="NCBI Taxonomy" id="1703256"/>
    <lineage>
        <taxon>Bacteria</taxon>
        <taxon>Pseudomonadati</taxon>
        <taxon>Pseudomonadota</taxon>
        <taxon>Gammaproteobacteria</taxon>
        <taxon>Alteromonadales</taxon>
        <taxon>Pseudoalteromonadaceae</taxon>
        <taxon>Pseudoalteromonas</taxon>
    </lineage>
</organism>
<accession>A0A3A3F4B3</accession>
<reference evidence="3 4" key="2">
    <citation type="submission" date="2018-09" db="EMBL/GenBank/DDBJ databases">
        <title>Identification of marine bacteria producing industrial enzymes.</title>
        <authorList>
            <person name="Cheng T.H."/>
            <person name="Saidin J."/>
            <person name="Muhd D.D."/>
            <person name="Isa M.N.M."/>
            <person name="Bakar M.F.A."/>
            <person name="Ismail N."/>
        </authorList>
    </citation>
    <scope>NUCLEOTIDE SEQUENCE [LARGE SCALE GENOMIC DNA]</scope>
    <source>
        <strain evidence="3 4">MNAD 1.6</strain>
    </source>
</reference>
<evidence type="ECO:0000313" key="3">
    <source>
        <dbReference type="EMBL" id="RJF37028.1"/>
    </source>
</evidence>
<evidence type="ECO:0000313" key="5">
    <source>
        <dbReference type="Proteomes" id="UP000638462"/>
    </source>
</evidence>
<gene>
    <name evidence="3" type="ORF">D4741_02780</name>
    <name evidence="2" type="ORF">GCM10008027_10750</name>
</gene>
<comment type="caution">
    <text evidence="3">The sequence shown here is derived from an EMBL/GenBank/DDBJ whole genome shotgun (WGS) entry which is preliminary data.</text>
</comment>
<reference evidence="5" key="3">
    <citation type="journal article" date="2019" name="Int. J. Syst. Evol. Microbiol.">
        <title>The Global Catalogue of Microorganisms (GCM) 10K type strain sequencing project: providing services to taxonomists for standard genome sequencing and annotation.</title>
        <authorList>
            <consortium name="The Broad Institute Genomics Platform"/>
            <consortium name="The Broad Institute Genome Sequencing Center for Infectious Disease"/>
            <person name="Wu L."/>
            <person name="Ma J."/>
        </authorList>
    </citation>
    <scope>NUCLEOTIDE SEQUENCE [LARGE SCALE GENOMIC DNA]</scope>
    <source>
        <strain evidence="5">CGMCC 1.15394</strain>
    </source>
</reference>
<proteinExistence type="predicted"/>
<keyword evidence="1" id="KW-0732">Signal</keyword>
<dbReference type="RefSeq" id="WP_063705707.1">
    <property type="nucleotide sequence ID" value="NZ_BMIT01000003.1"/>
</dbReference>